<dbReference type="Proteomes" id="UP001500920">
    <property type="component" value="Unassembled WGS sequence"/>
</dbReference>
<reference evidence="3" key="1">
    <citation type="journal article" date="2019" name="Int. J. Syst. Evol. Microbiol.">
        <title>The Global Catalogue of Microorganisms (GCM) 10K type strain sequencing project: providing services to taxonomists for standard genome sequencing and annotation.</title>
        <authorList>
            <consortium name="The Broad Institute Genomics Platform"/>
            <consortium name="The Broad Institute Genome Sequencing Center for Infectious Disease"/>
            <person name="Wu L."/>
            <person name="Ma J."/>
        </authorList>
    </citation>
    <scope>NUCLEOTIDE SEQUENCE [LARGE SCALE GENOMIC DNA]</scope>
    <source>
        <strain evidence="3">JCM 16981</strain>
    </source>
</reference>
<dbReference type="EMBL" id="BAABCK010000020">
    <property type="protein sequence ID" value="GAA3721929.1"/>
    <property type="molecule type" value="Genomic_DNA"/>
</dbReference>
<organism evidence="2 3">
    <name type="scientific">Salinicoccus jeotgali</name>
    <dbReference type="NCBI Taxonomy" id="381634"/>
    <lineage>
        <taxon>Bacteria</taxon>
        <taxon>Bacillati</taxon>
        <taxon>Bacillota</taxon>
        <taxon>Bacilli</taxon>
        <taxon>Bacillales</taxon>
        <taxon>Staphylococcaceae</taxon>
        <taxon>Salinicoccus</taxon>
    </lineage>
</organism>
<comment type="caution">
    <text evidence="2">The sequence shown here is derived from an EMBL/GenBank/DDBJ whole genome shotgun (WGS) entry which is preliminary data.</text>
</comment>
<dbReference type="RefSeq" id="WP_344702033.1">
    <property type="nucleotide sequence ID" value="NZ_BAABCK010000020.1"/>
</dbReference>
<feature type="domain" description="LicD/FKTN/FKRP nucleotidyltransferase" evidence="1">
    <location>
        <begin position="51"/>
        <end position="93"/>
    </location>
</feature>
<dbReference type="PANTHER" id="PTHR43404:SF2">
    <property type="entry name" value="LIPOPOLYSACCHARIDE CHOLINEPHOSPHOTRANSFERASE LICD"/>
    <property type="match status" value="1"/>
</dbReference>
<evidence type="ECO:0000313" key="3">
    <source>
        <dbReference type="Proteomes" id="UP001500920"/>
    </source>
</evidence>
<gene>
    <name evidence="2" type="ORF">GCM10022378_10030</name>
</gene>
<evidence type="ECO:0000313" key="2">
    <source>
        <dbReference type="EMBL" id="GAA3721929.1"/>
    </source>
</evidence>
<sequence>MENFIKDVFYRLGVYRYAKKLLLKPYLLMQSTAFKRNAKPALEKMTTTLTENNYTYWLEFGTLLGAIRENKILSHDADIDLAMPREVYDDYIENKIINAGFKKIKEARLLDNTLIEVTFKYKTAQVDIFLAYKKNDKIIFYDYMTTKDLSPNECIKKYGGLIVYENVVNNFELDKHLMYEKKLPIPANYHEHLIELYGLDYIYPNKNWSGADREIRKKVDFYAKVYYES</sequence>
<accession>A0ABP7EPZ9</accession>
<dbReference type="InterPro" id="IPR007074">
    <property type="entry name" value="LicD/FKTN/FKRP_NTP_transf"/>
</dbReference>
<dbReference type="PANTHER" id="PTHR43404">
    <property type="entry name" value="LIPOPOLYSACCHARIDE CHOLINEPHOSPHOTRANSFERASE LICD"/>
    <property type="match status" value="1"/>
</dbReference>
<dbReference type="Pfam" id="PF04991">
    <property type="entry name" value="LicD"/>
    <property type="match status" value="1"/>
</dbReference>
<name>A0ABP7EPZ9_9STAP</name>
<keyword evidence="3" id="KW-1185">Reference proteome</keyword>
<protein>
    <recommendedName>
        <fullName evidence="1">LicD/FKTN/FKRP nucleotidyltransferase domain-containing protein</fullName>
    </recommendedName>
</protein>
<proteinExistence type="predicted"/>
<dbReference type="InterPro" id="IPR052942">
    <property type="entry name" value="LPS_cholinephosphotransferase"/>
</dbReference>
<evidence type="ECO:0000259" key="1">
    <source>
        <dbReference type="Pfam" id="PF04991"/>
    </source>
</evidence>